<evidence type="ECO:0000313" key="4">
    <source>
        <dbReference type="Proteomes" id="UP000005222"/>
    </source>
</evidence>
<dbReference type="AlphaFoldDB" id="G8Y704"/>
<dbReference type="Proteomes" id="UP000005222">
    <property type="component" value="Chromosome K"/>
</dbReference>
<proteinExistence type="predicted"/>
<dbReference type="EMBL" id="FO082048">
    <property type="protein sequence ID" value="CCE84384.1"/>
    <property type="molecule type" value="Genomic_DNA"/>
</dbReference>
<sequence length="146" mass="16858">MRHIKWIVDTGRTLPALRSRSSVSRNSSAHPKLSSNQQRCTDNHVFNPRFGCMQYASFDDHGVLPPLAVYKVKSWTFGTSFNNQRVFSLSEDLTSKKKDITLQEKIRKSVFLAEKLKIRIRIGTFQGKNKTLGKIFLLRQINRPCF</sequence>
<reference evidence="4" key="2">
    <citation type="journal article" date="2012" name="G3 (Bethesda)">
        <title>Pichia sorbitophila, an interspecies yeast hybrid reveals early steps of genome resolution following polyploidization.</title>
        <authorList>
            <person name="Leh Louis V."/>
            <person name="Despons L."/>
            <person name="Friedrich A."/>
            <person name="Martin T."/>
            <person name="Durrens P."/>
            <person name="Casaregola S."/>
            <person name="Neuveglise C."/>
            <person name="Fairhead C."/>
            <person name="Marck C."/>
            <person name="Cruz J.A."/>
            <person name="Straub M.L."/>
            <person name="Kugler V."/>
            <person name="Sacerdot C."/>
            <person name="Uzunov Z."/>
            <person name="Thierry A."/>
            <person name="Weiss S."/>
            <person name="Bleykasten C."/>
            <person name="De Montigny J."/>
            <person name="Jacques N."/>
            <person name="Jung P."/>
            <person name="Lemaire M."/>
            <person name="Mallet S."/>
            <person name="Morel G."/>
            <person name="Richard G.F."/>
            <person name="Sarkar A."/>
            <person name="Savel G."/>
            <person name="Schacherer J."/>
            <person name="Seret M.L."/>
            <person name="Talla E."/>
            <person name="Samson G."/>
            <person name="Jubin C."/>
            <person name="Poulain J."/>
            <person name="Vacherie B."/>
            <person name="Barbe V."/>
            <person name="Pelletier E."/>
            <person name="Sherman D.J."/>
            <person name="Westhof E."/>
            <person name="Weissenbach J."/>
            <person name="Baret P.V."/>
            <person name="Wincker P."/>
            <person name="Gaillardin C."/>
            <person name="Dujon B."/>
            <person name="Souciet J.L."/>
        </authorList>
    </citation>
    <scope>NUCLEOTIDE SEQUENCE [LARGE SCALE GENOMIC DNA]</scope>
    <source>
        <strain evidence="4">ATCC MYA-4447 / BCRC 22081 / CBS 7064 / NBRC 10061 / NRRL Y-12695</strain>
    </source>
</reference>
<dbReference type="EMBL" id="FO082049">
    <property type="protein sequence ID" value="CCE83353.1"/>
    <property type="molecule type" value="Genomic_DNA"/>
</dbReference>
<protein>
    <submittedName>
        <fullName evidence="3">Piso0_003928 protein</fullName>
    </submittedName>
</protein>
<evidence type="ECO:0000256" key="1">
    <source>
        <dbReference type="SAM" id="MobiDB-lite"/>
    </source>
</evidence>
<evidence type="ECO:0000313" key="2">
    <source>
        <dbReference type="EMBL" id="CCE83353.1"/>
    </source>
</evidence>
<dbReference type="Proteomes" id="UP000005222">
    <property type="component" value="Chromosome L"/>
</dbReference>
<name>G8Y704_PICSO</name>
<accession>G8Y704</accession>
<dbReference type="InParanoid" id="G8Y704"/>
<gene>
    <name evidence="3" type="primary">Piso0_003928</name>
    <name evidence="2" type="ORF">GNLVRS01_PISO0K05664g</name>
    <name evidence="3" type="ORF">GNLVRS01_PISO0L05665g</name>
</gene>
<feature type="region of interest" description="Disordered" evidence="1">
    <location>
        <begin position="19"/>
        <end position="39"/>
    </location>
</feature>
<keyword evidence="4" id="KW-1185">Reference proteome</keyword>
<reference evidence="3" key="1">
    <citation type="submission" date="2011-10" db="EMBL/GenBank/DDBJ databases">
        <authorList>
            <person name="Genoscope - CEA"/>
        </authorList>
    </citation>
    <scope>NUCLEOTIDE SEQUENCE</scope>
</reference>
<dbReference type="HOGENOM" id="CLU_1778169_0_0_1"/>
<organism evidence="3 4">
    <name type="scientific">Pichia sorbitophila (strain ATCC MYA-4447 / BCRC 22081 / CBS 7064 / NBRC 10061 / NRRL Y-12695)</name>
    <name type="common">Hybrid yeast</name>
    <dbReference type="NCBI Taxonomy" id="559304"/>
    <lineage>
        <taxon>Eukaryota</taxon>
        <taxon>Fungi</taxon>
        <taxon>Dikarya</taxon>
        <taxon>Ascomycota</taxon>
        <taxon>Saccharomycotina</taxon>
        <taxon>Pichiomycetes</taxon>
        <taxon>Debaryomycetaceae</taxon>
        <taxon>Millerozyma</taxon>
    </lineage>
</organism>
<evidence type="ECO:0000313" key="3">
    <source>
        <dbReference type="EMBL" id="CCE84384.1"/>
    </source>
</evidence>
<feature type="compositionally biased region" description="Low complexity" evidence="1">
    <location>
        <begin position="19"/>
        <end position="28"/>
    </location>
</feature>